<evidence type="ECO:0000313" key="1">
    <source>
        <dbReference type="EMBL" id="MED6144549.1"/>
    </source>
</evidence>
<proteinExistence type="predicted"/>
<gene>
    <name evidence="1" type="ORF">PIB30_016594</name>
</gene>
<keyword evidence="2" id="KW-1185">Reference proteome</keyword>
<evidence type="ECO:0000313" key="2">
    <source>
        <dbReference type="Proteomes" id="UP001341840"/>
    </source>
</evidence>
<comment type="caution">
    <text evidence="1">The sequence shown here is derived from an EMBL/GenBank/DDBJ whole genome shotgun (WGS) entry which is preliminary data.</text>
</comment>
<accession>A0ABU6T748</accession>
<reference evidence="1 2" key="1">
    <citation type="journal article" date="2023" name="Plants (Basel)">
        <title>Bridging the Gap: Combining Genomics and Transcriptomics Approaches to Understand Stylosanthes scabra, an Orphan Legume from the Brazilian Caatinga.</title>
        <authorList>
            <person name="Ferreira-Neto J.R.C."/>
            <person name="da Silva M.D."/>
            <person name="Binneck E."/>
            <person name="de Melo N.F."/>
            <person name="da Silva R.H."/>
            <person name="de Melo A.L.T.M."/>
            <person name="Pandolfi V."/>
            <person name="Bustamante F.O."/>
            <person name="Brasileiro-Vidal A.C."/>
            <person name="Benko-Iseppon A.M."/>
        </authorList>
    </citation>
    <scope>NUCLEOTIDE SEQUENCE [LARGE SCALE GENOMIC DNA]</scope>
    <source>
        <tissue evidence="1">Leaves</tissue>
    </source>
</reference>
<name>A0ABU6T748_9FABA</name>
<organism evidence="1 2">
    <name type="scientific">Stylosanthes scabra</name>
    <dbReference type="NCBI Taxonomy" id="79078"/>
    <lineage>
        <taxon>Eukaryota</taxon>
        <taxon>Viridiplantae</taxon>
        <taxon>Streptophyta</taxon>
        <taxon>Embryophyta</taxon>
        <taxon>Tracheophyta</taxon>
        <taxon>Spermatophyta</taxon>
        <taxon>Magnoliopsida</taxon>
        <taxon>eudicotyledons</taxon>
        <taxon>Gunneridae</taxon>
        <taxon>Pentapetalae</taxon>
        <taxon>rosids</taxon>
        <taxon>fabids</taxon>
        <taxon>Fabales</taxon>
        <taxon>Fabaceae</taxon>
        <taxon>Papilionoideae</taxon>
        <taxon>50 kb inversion clade</taxon>
        <taxon>dalbergioids sensu lato</taxon>
        <taxon>Dalbergieae</taxon>
        <taxon>Pterocarpus clade</taxon>
        <taxon>Stylosanthes</taxon>
    </lineage>
</organism>
<dbReference type="Proteomes" id="UP001341840">
    <property type="component" value="Unassembled WGS sequence"/>
</dbReference>
<sequence length="76" mass="8822">MVFRAHPKGEVDLGSHAFDQSWLSRKIEKRLEIHSHMSKKEAQAFLKEDFNVTPPEKMVYGALRLARERLVGSEKE</sequence>
<dbReference type="EMBL" id="JASCZI010090668">
    <property type="protein sequence ID" value="MED6144549.1"/>
    <property type="molecule type" value="Genomic_DNA"/>
</dbReference>
<protein>
    <submittedName>
        <fullName evidence="1">Uncharacterized protein</fullName>
    </submittedName>
</protein>